<evidence type="ECO:0000313" key="2">
    <source>
        <dbReference type="Proteomes" id="UP000054538"/>
    </source>
</evidence>
<dbReference type="EMBL" id="KN826881">
    <property type="protein sequence ID" value="KIK77680.1"/>
    <property type="molecule type" value="Genomic_DNA"/>
</dbReference>
<sequence>MTTPAIQAWKISRHAAMISSAAMTMEVISRPTSTASQAPPCLFSHTGTPSTVSSSTFDRPLSYDIDALGDIGGGGVYNQNAGMTSVKWHHRHSNNMSNAHSPPLNKSATTITFTLPDHNQPKEALKSGSGTYLDMKRVLKQKIEAFDFHLISTLNLEELVGDRAAFNVKKAEVFCGKHN</sequence>
<proteinExistence type="predicted"/>
<accession>A0A0D0DHX1</accession>
<keyword evidence="2" id="KW-1185">Reference proteome</keyword>
<protein>
    <submittedName>
        <fullName evidence="1">Uncharacterized protein</fullName>
    </submittedName>
</protein>
<dbReference type="STRING" id="930991.A0A0D0DHX1"/>
<name>A0A0D0DHX1_9AGAM</name>
<organism evidence="1 2">
    <name type="scientific">Paxillus rubicundulus Ve08.2h10</name>
    <dbReference type="NCBI Taxonomy" id="930991"/>
    <lineage>
        <taxon>Eukaryota</taxon>
        <taxon>Fungi</taxon>
        <taxon>Dikarya</taxon>
        <taxon>Basidiomycota</taxon>
        <taxon>Agaricomycotina</taxon>
        <taxon>Agaricomycetes</taxon>
        <taxon>Agaricomycetidae</taxon>
        <taxon>Boletales</taxon>
        <taxon>Paxilineae</taxon>
        <taxon>Paxillaceae</taxon>
        <taxon>Paxillus</taxon>
    </lineage>
</organism>
<reference evidence="2" key="2">
    <citation type="submission" date="2015-01" db="EMBL/GenBank/DDBJ databases">
        <title>Evolutionary Origins and Diversification of the Mycorrhizal Mutualists.</title>
        <authorList>
            <consortium name="DOE Joint Genome Institute"/>
            <consortium name="Mycorrhizal Genomics Consortium"/>
            <person name="Kohler A."/>
            <person name="Kuo A."/>
            <person name="Nagy L.G."/>
            <person name="Floudas D."/>
            <person name="Copeland A."/>
            <person name="Barry K.W."/>
            <person name="Cichocki N."/>
            <person name="Veneault-Fourrey C."/>
            <person name="LaButti K."/>
            <person name="Lindquist E.A."/>
            <person name="Lipzen A."/>
            <person name="Lundell T."/>
            <person name="Morin E."/>
            <person name="Murat C."/>
            <person name="Riley R."/>
            <person name="Ohm R."/>
            <person name="Sun H."/>
            <person name="Tunlid A."/>
            <person name="Henrissat B."/>
            <person name="Grigoriev I.V."/>
            <person name="Hibbett D.S."/>
            <person name="Martin F."/>
        </authorList>
    </citation>
    <scope>NUCLEOTIDE SEQUENCE [LARGE SCALE GENOMIC DNA]</scope>
    <source>
        <strain evidence="2">Ve08.2h10</strain>
    </source>
</reference>
<dbReference type="InParanoid" id="A0A0D0DHX1"/>
<dbReference type="HOGENOM" id="CLU_1503934_0_0_1"/>
<evidence type="ECO:0000313" key="1">
    <source>
        <dbReference type="EMBL" id="KIK77680.1"/>
    </source>
</evidence>
<dbReference type="Proteomes" id="UP000054538">
    <property type="component" value="Unassembled WGS sequence"/>
</dbReference>
<dbReference type="AlphaFoldDB" id="A0A0D0DHX1"/>
<gene>
    <name evidence="1" type="ORF">PAXRUDRAFT_17335</name>
</gene>
<reference evidence="1 2" key="1">
    <citation type="submission" date="2014-04" db="EMBL/GenBank/DDBJ databases">
        <authorList>
            <consortium name="DOE Joint Genome Institute"/>
            <person name="Kuo A."/>
            <person name="Kohler A."/>
            <person name="Jargeat P."/>
            <person name="Nagy L.G."/>
            <person name="Floudas D."/>
            <person name="Copeland A."/>
            <person name="Barry K.W."/>
            <person name="Cichocki N."/>
            <person name="Veneault-Fourrey C."/>
            <person name="LaButti K."/>
            <person name="Lindquist E.A."/>
            <person name="Lipzen A."/>
            <person name="Lundell T."/>
            <person name="Morin E."/>
            <person name="Murat C."/>
            <person name="Sun H."/>
            <person name="Tunlid A."/>
            <person name="Henrissat B."/>
            <person name="Grigoriev I.V."/>
            <person name="Hibbett D.S."/>
            <person name="Martin F."/>
            <person name="Nordberg H.P."/>
            <person name="Cantor M.N."/>
            <person name="Hua S.X."/>
        </authorList>
    </citation>
    <scope>NUCLEOTIDE SEQUENCE [LARGE SCALE GENOMIC DNA]</scope>
    <source>
        <strain evidence="1 2">Ve08.2h10</strain>
    </source>
</reference>